<reference evidence="21" key="1">
    <citation type="submission" date="2017-06" db="EMBL/GenBank/DDBJ databases">
        <authorList>
            <person name="Cremers G."/>
        </authorList>
    </citation>
    <scope>NUCLEOTIDE SEQUENCE [LARGE SCALE GENOMIC DNA]</scope>
</reference>
<evidence type="ECO:0000256" key="7">
    <source>
        <dbReference type="ARBA" id="ARBA00022475"/>
    </source>
</evidence>
<dbReference type="GO" id="GO:0005886">
    <property type="term" value="C:plasma membrane"/>
    <property type="evidence" value="ECO:0007669"/>
    <property type="project" value="UniProtKB-SubCell"/>
</dbReference>
<accession>A0A284VM38</accession>
<keyword evidence="12 19" id="KW-1133">Transmembrane helix</keyword>
<proteinExistence type="inferred from homology"/>
<evidence type="ECO:0000256" key="13">
    <source>
        <dbReference type="ARBA" id="ARBA00023136"/>
    </source>
</evidence>
<evidence type="ECO:0000256" key="19">
    <source>
        <dbReference type="HAMAP-Rule" id="MF_00719"/>
    </source>
</evidence>
<keyword evidence="7 19" id="KW-1003">Cell membrane</keyword>
<evidence type="ECO:0000256" key="5">
    <source>
        <dbReference type="ARBA" id="ARBA00013200"/>
    </source>
</evidence>
<dbReference type="EC" id="2.7.8.26" evidence="5 19"/>
<keyword evidence="21" id="KW-1185">Reference proteome</keyword>
<keyword evidence="11 19" id="KW-0460">Magnesium</keyword>
<evidence type="ECO:0000256" key="16">
    <source>
        <dbReference type="ARBA" id="ARBA00032853"/>
    </source>
</evidence>
<evidence type="ECO:0000256" key="8">
    <source>
        <dbReference type="ARBA" id="ARBA00022573"/>
    </source>
</evidence>
<dbReference type="HAMAP" id="MF_00719">
    <property type="entry name" value="CobS"/>
    <property type="match status" value="1"/>
</dbReference>
<dbReference type="PANTHER" id="PTHR34148:SF1">
    <property type="entry name" value="ADENOSYLCOBINAMIDE-GDP RIBAZOLETRANSFERASE"/>
    <property type="match status" value="1"/>
</dbReference>
<evidence type="ECO:0000256" key="18">
    <source>
        <dbReference type="ARBA" id="ARBA00049504"/>
    </source>
</evidence>
<dbReference type="GO" id="GO:0008818">
    <property type="term" value="F:cobalamin 5'-phosphate synthase activity"/>
    <property type="evidence" value="ECO:0007669"/>
    <property type="project" value="UniProtKB-UniRule"/>
</dbReference>
<evidence type="ECO:0000256" key="10">
    <source>
        <dbReference type="ARBA" id="ARBA00022692"/>
    </source>
</evidence>
<organism evidence="20 21">
    <name type="scientific">Candidatus Methanoperedens nitratireducens</name>
    <dbReference type="NCBI Taxonomy" id="1392998"/>
    <lineage>
        <taxon>Archaea</taxon>
        <taxon>Methanobacteriati</taxon>
        <taxon>Methanobacteriota</taxon>
        <taxon>Stenosarchaea group</taxon>
        <taxon>Methanomicrobia</taxon>
        <taxon>Methanosarcinales</taxon>
        <taxon>ANME-2 cluster</taxon>
        <taxon>Candidatus Methanoperedentaceae</taxon>
        <taxon>Candidatus Methanoperedens</taxon>
    </lineage>
</organism>
<comment type="function">
    <text evidence="14 19">Joins adenosylcobinamide-GDP and alpha-ribazole to generate adenosylcobalamin (Ado-cobalamin). Also synthesizes adenosylcobalamin 5'-phosphate from adenosylcobinamide-GDP and alpha-ribazole 5'-phosphate.</text>
</comment>
<evidence type="ECO:0000256" key="1">
    <source>
        <dbReference type="ARBA" id="ARBA00001946"/>
    </source>
</evidence>
<feature type="transmembrane region" description="Helical" evidence="19">
    <location>
        <begin position="107"/>
        <end position="129"/>
    </location>
</feature>
<dbReference type="RefSeq" id="WP_096204570.1">
    <property type="nucleotide sequence ID" value="NZ_FZMP01000084.1"/>
</dbReference>
<feature type="transmembrane region" description="Helical" evidence="19">
    <location>
        <begin position="141"/>
        <end position="163"/>
    </location>
</feature>
<keyword evidence="10 19" id="KW-0812">Transmembrane</keyword>
<evidence type="ECO:0000256" key="2">
    <source>
        <dbReference type="ARBA" id="ARBA00004651"/>
    </source>
</evidence>
<dbReference type="EMBL" id="FZMP01000084">
    <property type="protein sequence ID" value="SNQ60279.1"/>
    <property type="molecule type" value="Genomic_DNA"/>
</dbReference>
<comment type="subcellular location">
    <subcellularLocation>
        <location evidence="2 19">Cell membrane</location>
        <topology evidence="2 19">Multi-pass membrane protein</topology>
    </subcellularLocation>
</comment>
<comment type="catalytic activity">
    <reaction evidence="17 19">
        <text>alpha-ribazole + adenosylcob(III)inamide-GDP = adenosylcob(III)alamin + GMP + H(+)</text>
        <dbReference type="Rhea" id="RHEA:16049"/>
        <dbReference type="ChEBI" id="CHEBI:10329"/>
        <dbReference type="ChEBI" id="CHEBI:15378"/>
        <dbReference type="ChEBI" id="CHEBI:18408"/>
        <dbReference type="ChEBI" id="CHEBI:58115"/>
        <dbReference type="ChEBI" id="CHEBI:60487"/>
        <dbReference type="EC" id="2.7.8.26"/>
    </reaction>
</comment>
<comment type="similarity">
    <text evidence="4 19">Belongs to the CobS family.</text>
</comment>
<dbReference type="InterPro" id="IPR003805">
    <property type="entry name" value="CobS"/>
</dbReference>
<dbReference type="UniPathway" id="UPA00148">
    <property type="reaction ID" value="UER00238"/>
</dbReference>
<evidence type="ECO:0000256" key="9">
    <source>
        <dbReference type="ARBA" id="ARBA00022679"/>
    </source>
</evidence>
<evidence type="ECO:0000313" key="21">
    <source>
        <dbReference type="Proteomes" id="UP000218615"/>
    </source>
</evidence>
<evidence type="ECO:0000256" key="3">
    <source>
        <dbReference type="ARBA" id="ARBA00004663"/>
    </source>
</evidence>
<dbReference type="GO" id="GO:0009236">
    <property type="term" value="P:cobalamin biosynthetic process"/>
    <property type="evidence" value="ECO:0007669"/>
    <property type="project" value="UniProtKB-UniRule"/>
</dbReference>
<sequence>MSEFLSALRSGFGFLTTIPVGITMEGIERLMKHIYLFPVIGAVLGIILAAIAYGFSILFPPIIVSVVIIIAIYYLTGFNHIDGLADFGDGVAAHGTKEKKIAAMRDTAVGTGGILFCIVAIIGLFSSLFSIAENRSFLPYILPPALIVAETSAKQAMVTVAAFGRRLHQGFGAITVDNTRKSDFITGMIFSGIVCYLSLGVYGIEALIISQLAGLLVLNTANRHFGGVSGDVVGASNEIGRLAALLFIGGLAWMP</sequence>
<feature type="transmembrane region" description="Helical" evidence="19">
    <location>
        <begin position="58"/>
        <end position="76"/>
    </location>
</feature>
<evidence type="ECO:0000313" key="20">
    <source>
        <dbReference type="EMBL" id="SNQ60279.1"/>
    </source>
</evidence>
<dbReference type="AlphaFoldDB" id="A0A284VM38"/>
<dbReference type="Proteomes" id="UP000218615">
    <property type="component" value="Unassembled WGS sequence"/>
</dbReference>
<comment type="cofactor">
    <cofactor evidence="1 19">
        <name>Mg(2+)</name>
        <dbReference type="ChEBI" id="CHEBI:18420"/>
    </cofactor>
</comment>
<comment type="pathway">
    <text evidence="3 19">Cofactor biosynthesis; adenosylcobalamin biosynthesis; adenosylcobalamin from cob(II)yrinate a,c-diamide: step 7/7.</text>
</comment>
<dbReference type="STRING" id="1392998.ANME2D_00993"/>
<protein>
    <recommendedName>
        <fullName evidence="6 19">Adenosylcobinamide-GDP ribazoletransferase</fullName>
        <ecNumber evidence="5 19">2.7.8.26</ecNumber>
    </recommendedName>
    <alternativeName>
        <fullName evidence="16 19">Cobalamin synthase</fullName>
    </alternativeName>
    <alternativeName>
        <fullName evidence="15 19">Cobalamin-5'-phosphate synthase</fullName>
    </alternativeName>
</protein>
<feature type="transmembrane region" description="Helical" evidence="19">
    <location>
        <begin position="34"/>
        <end position="52"/>
    </location>
</feature>
<feature type="transmembrane region" description="Helical" evidence="19">
    <location>
        <begin position="184"/>
        <end position="204"/>
    </location>
</feature>
<evidence type="ECO:0000256" key="4">
    <source>
        <dbReference type="ARBA" id="ARBA00010561"/>
    </source>
</evidence>
<keyword evidence="9 19" id="KW-0808">Transferase</keyword>
<dbReference type="GO" id="GO:0051073">
    <property type="term" value="F:adenosylcobinamide-GDP ribazoletransferase activity"/>
    <property type="evidence" value="ECO:0007669"/>
    <property type="project" value="UniProtKB-UniRule"/>
</dbReference>
<dbReference type="PANTHER" id="PTHR34148">
    <property type="entry name" value="ADENOSYLCOBINAMIDE-GDP RIBAZOLETRANSFERASE"/>
    <property type="match status" value="1"/>
</dbReference>
<keyword evidence="13 19" id="KW-0472">Membrane</keyword>
<comment type="catalytic activity">
    <reaction evidence="18 19">
        <text>alpha-ribazole 5'-phosphate + adenosylcob(III)inamide-GDP = adenosylcob(III)alamin 5'-phosphate + GMP + H(+)</text>
        <dbReference type="Rhea" id="RHEA:23560"/>
        <dbReference type="ChEBI" id="CHEBI:15378"/>
        <dbReference type="ChEBI" id="CHEBI:57918"/>
        <dbReference type="ChEBI" id="CHEBI:58115"/>
        <dbReference type="ChEBI" id="CHEBI:60487"/>
        <dbReference type="ChEBI" id="CHEBI:60493"/>
        <dbReference type="EC" id="2.7.8.26"/>
    </reaction>
</comment>
<name>A0A284VM38_9EURY</name>
<evidence type="ECO:0000256" key="11">
    <source>
        <dbReference type="ARBA" id="ARBA00022842"/>
    </source>
</evidence>
<evidence type="ECO:0000256" key="14">
    <source>
        <dbReference type="ARBA" id="ARBA00025228"/>
    </source>
</evidence>
<evidence type="ECO:0000256" key="15">
    <source>
        <dbReference type="ARBA" id="ARBA00032605"/>
    </source>
</evidence>
<dbReference type="Pfam" id="PF02654">
    <property type="entry name" value="CobS"/>
    <property type="match status" value="1"/>
</dbReference>
<evidence type="ECO:0000256" key="17">
    <source>
        <dbReference type="ARBA" id="ARBA00048623"/>
    </source>
</evidence>
<dbReference type="NCBIfam" id="TIGR00317">
    <property type="entry name" value="cobS"/>
    <property type="match status" value="1"/>
</dbReference>
<evidence type="ECO:0000256" key="6">
    <source>
        <dbReference type="ARBA" id="ARBA00015850"/>
    </source>
</evidence>
<dbReference type="OrthoDB" id="11748at2157"/>
<feature type="transmembrane region" description="Helical" evidence="19">
    <location>
        <begin position="6"/>
        <end position="27"/>
    </location>
</feature>
<evidence type="ECO:0000256" key="12">
    <source>
        <dbReference type="ARBA" id="ARBA00022989"/>
    </source>
</evidence>
<gene>
    <name evidence="19 20" type="primary">cobS</name>
    <name evidence="20" type="ORF">MNV_1740024</name>
</gene>
<keyword evidence="8 19" id="KW-0169">Cobalamin biosynthesis</keyword>